<evidence type="ECO:0000313" key="2">
    <source>
        <dbReference type="Proteomes" id="UP000240987"/>
    </source>
</evidence>
<dbReference type="AlphaFoldDB" id="A0A2T3JGL4"/>
<gene>
    <name evidence="1" type="ORF">C9J12_12660</name>
</gene>
<protein>
    <submittedName>
        <fullName evidence="1">Uncharacterized protein</fullName>
    </submittedName>
</protein>
<name>A0A2T3JGL4_9GAMM</name>
<keyword evidence="2" id="KW-1185">Reference proteome</keyword>
<dbReference type="Proteomes" id="UP000240987">
    <property type="component" value="Unassembled WGS sequence"/>
</dbReference>
<reference evidence="1 2" key="1">
    <citation type="submission" date="2018-01" db="EMBL/GenBank/DDBJ databases">
        <title>Whole genome sequencing of Histamine producing bacteria.</title>
        <authorList>
            <person name="Butler K."/>
        </authorList>
    </citation>
    <scope>NUCLEOTIDE SEQUENCE [LARGE SCALE GENOMIC DNA]</scope>
    <source>
        <strain evidence="1 2">JCM 12947</strain>
    </source>
</reference>
<proteinExistence type="predicted"/>
<dbReference type="EMBL" id="PYMJ01000011">
    <property type="protein sequence ID" value="PSU48065.1"/>
    <property type="molecule type" value="Genomic_DNA"/>
</dbReference>
<evidence type="ECO:0000313" key="1">
    <source>
        <dbReference type="EMBL" id="PSU48065.1"/>
    </source>
</evidence>
<accession>A0A2T3JGL4</accession>
<organism evidence="1 2">
    <name type="scientific">Photobacterium frigidiphilum</name>
    <dbReference type="NCBI Taxonomy" id="264736"/>
    <lineage>
        <taxon>Bacteria</taxon>
        <taxon>Pseudomonadati</taxon>
        <taxon>Pseudomonadota</taxon>
        <taxon>Gammaproteobacteria</taxon>
        <taxon>Vibrionales</taxon>
        <taxon>Vibrionaceae</taxon>
        <taxon>Photobacterium</taxon>
    </lineage>
</organism>
<comment type="caution">
    <text evidence="1">The sequence shown here is derived from an EMBL/GenBank/DDBJ whole genome shotgun (WGS) entry which is preliminary data.</text>
</comment>
<sequence>MSQSVISEVIKALHAQQGNLEDAYHQREVQVGRSRSWQTLANQGLVSGTYEQGFRLSSALRDMFDVAVQKEQRRIRAVDIVAWQEQMLHAVEQYTHAKNEQRNDDADHHLEAIRNDVYSLTDSVKDNTALLDLKLDNHFGYVSTLEEKKRENQQVIQQVTRLSDSLALLDRDELDRLASQHIPLRRVFYNDLLTQAQRTREKLQHLLPKLRHKLFGYHRPEHHAQRLKQWRTYLYRHSAFEFSCETEPEKALYNRLPRKTGAIQPRIHLGIAKVNQQVAERLANKVFTERSQTTDPKVKSEKCQLTLSQQSERELNPSQFQTLVVSFIRSLPPNKPVSALLFLQQADQALPSNLWLFALHVWVRQDLDKSPLKQRISAEPVVSGQPSGVGNMIIHDYKFTRYA</sequence>
<dbReference type="RefSeq" id="WP_107243052.1">
    <property type="nucleotide sequence ID" value="NZ_PYMJ01000011.1"/>
</dbReference>